<dbReference type="Gene3D" id="3.10.330.70">
    <property type="match status" value="1"/>
</dbReference>
<dbReference type="SMART" id="SM00545">
    <property type="entry name" value="JmjN"/>
    <property type="match status" value="1"/>
</dbReference>
<feature type="region of interest" description="Disordered" evidence="23">
    <location>
        <begin position="589"/>
        <end position="612"/>
    </location>
</feature>
<dbReference type="InterPro" id="IPR040477">
    <property type="entry name" value="KDM4-like_Tudor"/>
</dbReference>
<feature type="region of interest" description="Disordered" evidence="23">
    <location>
        <begin position="1126"/>
        <end position="1186"/>
    </location>
</feature>
<comment type="subcellular location">
    <subcellularLocation>
        <location evidence="2">Nucleus</location>
    </subcellularLocation>
</comment>
<evidence type="ECO:0000256" key="19">
    <source>
        <dbReference type="ARBA" id="ARBA00069270"/>
    </source>
</evidence>
<evidence type="ECO:0000259" key="24">
    <source>
        <dbReference type="PROSITE" id="PS51183"/>
    </source>
</evidence>
<dbReference type="GO" id="GO:0008270">
    <property type="term" value="F:zinc ion binding"/>
    <property type="evidence" value="ECO:0007669"/>
    <property type="project" value="UniProtKB-KW"/>
</dbReference>
<dbReference type="FunFam" id="3.30.40.10:FF:000029">
    <property type="entry name" value="lysine-specific demethylase 4C isoform X1"/>
    <property type="match status" value="1"/>
</dbReference>
<dbReference type="PROSITE" id="PS51184">
    <property type="entry name" value="JMJC"/>
    <property type="match status" value="1"/>
</dbReference>
<evidence type="ECO:0000256" key="10">
    <source>
        <dbReference type="ARBA" id="ARBA00022964"/>
    </source>
</evidence>
<evidence type="ECO:0000256" key="23">
    <source>
        <dbReference type="SAM" id="MobiDB-lite"/>
    </source>
</evidence>
<evidence type="ECO:0000256" key="12">
    <source>
        <dbReference type="ARBA" id="ARBA00023002"/>
    </source>
</evidence>
<keyword evidence="15" id="KW-0804">Transcription</keyword>
<evidence type="ECO:0000256" key="5">
    <source>
        <dbReference type="ARBA" id="ARBA00022723"/>
    </source>
</evidence>
<proteinExistence type="inferred from homology"/>
<dbReference type="SMART" id="SM00333">
    <property type="entry name" value="TUDOR"/>
    <property type="match status" value="2"/>
</dbReference>
<feature type="region of interest" description="Disordered" evidence="23">
    <location>
        <begin position="635"/>
        <end position="672"/>
    </location>
</feature>
<dbReference type="GeneTree" id="ENSGT00940000159248"/>
<evidence type="ECO:0000259" key="26">
    <source>
        <dbReference type="PROSITE" id="PS51805"/>
    </source>
</evidence>
<dbReference type="PROSITE" id="PS51183">
    <property type="entry name" value="JMJN"/>
    <property type="match status" value="1"/>
</dbReference>
<feature type="domain" description="JmjN" evidence="24">
    <location>
        <begin position="106"/>
        <end position="148"/>
    </location>
</feature>
<feature type="compositionally biased region" description="Basic and acidic residues" evidence="23">
    <location>
        <begin position="591"/>
        <end position="612"/>
    </location>
</feature>
<protein>
    <recommendedName>
        <fullName evidence="19">Lysine-specific demethylase 4B</fullName>
        <ecNumber evidence="4">1.14.11.66</ecNumber>
    </recommendedName>
    <alternativeName>
        <fullName evidence="20">JmjC domain-containing histone demethylation protein 3B</fullName>
    </alternativeName>
    <alternativeName>
        <fullName evidence="21">Jumonji domain-containing protein 2B</fullName>
    </alternativeName>
    <alternativeName>
        <fullName evidence="22">[histone H3]-trimethyl-L-lysine(9) demethylase 4B</fullName>
    </alternativeName>
</protein>
<reference evidence="27" key="1">
    <citation type="submission" date="2023-09" db="UniProtKB">
        <authorList>
            <consortium name="Ensembl"/>
        </authorList>
    </citation>
    <scope>IDENTIFICATION</scope>
</reference>
<reference evidence="29" key="2">
    <citation type="submission" date="2025-04" db="UniProtKB">
        <authorList>
            <consortium name="RefSeq"/>
        </authorList>
    </citation>
    <scope>IDENTIFICATION</scope>
</reference>
<dbReference type="InterPro" id="IPR003347">
    <property type="entry name" value="JmjC_dom"/>
</dbReference>
<evidence type="ECO:0000313" key="29">
    <source>
        <dbReference type="RefSeq" id="XP_005730341.1"/>
    </source>
</evidence>
<dbReference type="SUPFAM" id="SSF63748">
    <property type="entry name" value="Tudor/PWWP/MBT"/>
    <property type="match status" value="2"/>
</dbReference>
<dbReference type="PANTHER" id="PTHR10694:SF7">
    <property type="entry name" value="[HISTONE H3]-TRIMETHYL-L-LYSINE(9) DEMETHYLASE"/>
    <property type="match status" value="1"/>
</dbReference>
<dbReference type="Pfam" id="PF02375">
    <property type="entry name" value="JmjN"/>
    <property type="match status" value="1"/>
</dbReference>
<dbReference type="RefSeq" id="XP_005730341.1">
    <property type="nucleotide sequence ID" value="XM_005730284.1"/>
</dbReference>
<evidence type="ECO:0000256" key="22">
    <source>
        <dbReference type="ARBA" id="ARBA00082446"/>
    </source>
</evidence>
<feature type="region of interest" description="Disordered" evidence="23">
    <location>
        <begin position="925"/>
        <end position="944"/>
    </location>
</feature>
<evidence type="ECO:0000256" key="13">
    <source>
        <dbReference type="ARBA" id="ARBA00023004"/>
    </source>
</evidence>
<comment type="cofactor">
    <cofactor evidence="1">
        <name>Fe(2+)</name>
        <dbReference type="ChEBI" id="CHEBI:29033"/>
    </cofactor>
</comment>
<dbReference type="Pfam" id="PF18104">
    <property type="entry name" value="Tudor_2"/>
    <property type="match status" value="1"/>
</dbReference>
<dbReference type="InterPro" id="IPR011011">
    <property type="entry name" value="Znf_FYVE_PHD"/>
</dbReference>
<evidence type="ECO:0000313" key="28">
    <source>
        <dbReference type="Proteomes" id="UP000695023"/>
    </source>
</evidence>
<feature type="region of interest" description="Disordered" evidence="23">
    <location>
        <begin position="1"/>
        <end position="36"/>
    </location>
</feature>
<evidence type="ECO:0000313" key="27">
    <source>
        <dbReference type="Ensembl" id="ENSPNYP00000025816.1"/>
    </source>
</evidence>
<dbReference type="GO" id="GO:0010468">
    <property type="term" value="P:regulation of gene expression"/>
    <property type="evidence" value="ECO:0007669"/>
    <property type="project" value="TreeGrafter"/>
</dbReference>
<keyword evidence="5" id="KW-0479">Metal-binding</keyword>
<dbReference type="PANTHER" id="PTHR10694">
    <property type="entry name" value="LYSINE-SPECIFIC DEMETHYLASE"/>
    <property type="match status" value="1"/>
</dbReference>
<dbReference type="STRING" id="303518.ENSPNYP00000025816"/>
<dbReference type="SMART" id="SM00249">
    <property type="entry name" value="PHD"/>
    <property type="match status" value="2"/>
</dbReference>
<dbReference type="EC" id="1.14.11.66" evidence="4"/>
<dbReference type="PROSITE" id="PS51805">
    <property type="entry name" value="EPHD"/>
    <property type="match status" value="1"/>
</dbReference>
<feature type="compositionally biased region" description="Pro residues" evidence="23">
    <location>
        <begin position="14"/>
        <end position="28"/>
    </location>
</feature>
<evidence type="ECO:0000256" key="14">
    <source>
        <dbReference type="ARBA" id="ARBA00023015"/>
    </source>
</evidence>
<keyword evidence="13" id="KW-0408">Iron</keyword>
<keyword evidence="9" id="KW-0156">Chromatin regulator</keyword>
<evidence type="ECO:0000256" key="7">
    <source>
        <dbReference type="ARBA" id="ARBA00022771"/>
    </source>
</evidence>
<evidence type="ECO:0000256" key="16">
    <source>
        <dbReference type="ARBA" id="ARBA00023242"/>
    </source>
</evidence>
<feature type="domain" description="PHD-type" evidence="26">
    <location>
        <begin position="811"/>
        <end position="925"/>
    </location>
</feature>
<dbReference type="InterPro" id="IPR002999">
    <property type="entry name" value="Tudor"/>
</dbReference>
<dbReference type="FunFam" id="3.10.330.70:FF:000001">
    <property type="entry name" value="Putative lysine-specific demethylase 4a"/>
    <property type="match status" value="1"/>
</dbReference>
<comment type="similarity">
    <text evidence="3">Belongs to the JHDM3 histone demethylase family.</text>
</comment>
<keyword evidence="11" id="KW-0007">Acetylation</keyword>
<dbReference type="Gene3D" id="2.30.30.140">
    <property type="match status" value="1"/>
</dbReference>
<dbReference type="InterPro" id="IPR019787">
    <property type="entry name" value="Znf_PHD-finger"/>
</dbReference>
<dbReference type="OrthoDB" id="9547406at2759"/>
<dbReference type="GO" id="GO:0140684">
    <property type="term" value="F:histone H3K9me2/H3K9me3 demethylase activity"/>
    <property type="evidence" value="ECO:0007669"/>
    <property type="project" value="UniProtKB-EC"/>
</dbReference>
<feature type="compositionally biased region" description="Polar residues" evidence="23">
    <location>
        <begin position="1171"/>
        <end position="1186"/>
    </location>
</feature>
<sequence length="1241" mass="137952">MATDMPMEDVLGPHPAPASFTPPDPVSPPTLSSNEAQNQIPTLEPAIAENLNKVVISEHNAAPHLNPVQPADPNVAPELVPGAEVSPVPLPAPLPPAAAKNPSCKIMTFRPTMEEFKDFAKYIAYMESQGAHRAGLAKVIPPAGWKPRKSYDTIEDMVIPAPISQVVTGQSGLFTQYNIQKKSMTVGEYRKLANSKKYCTPRHKDFDDLERKYWKNLTFVSPLYGADVSGSIYDENIEEWNIGHLNTLLDMVEQECGIVIEGVNTPYLYFGMWKTTFAWHTEDMDLYSINYLHFGQSKSWYSVPPEHGKRLERLAQGFFPGSSQGCDAFLRHKMTLISPSILKKYGIPFDRITQNEGEFMITFPYGYHAGFNHGFNCAESTNFATLRWVDYGKMATLCSCRKDMVKISMDVFVRCLQPVRYDLWKQGKDTTVLDHLKPTELTSPELESWREHRVAQRANLLRRAMQKMKQFRRLKLEEVKVLAEEGIELNAVEYQRQVEEREAQRRKEKEARLAREAMITLEALEREEQQAAEAAAKVVETAAAEGQEQETKPQNLTDDIEKKKQRKPKKISSGQNAITGFEEAFKQFATSDDKNSKRDTARHLDTLSPRHSEILADNKMDVSATQATYPKRKIPTEIKKSRRHPLSKPPTRSPLSIVKQDPASDKDMASPMPMDSDMKKQEHLWQNHSPNFLAEKAFNAAVAALKPHCAVCSLFCPYTKKDVSTDNETLGASFPRHGSLTRPLVPEMCFSVGAGNTEPPPTNYHIGEDGTSLLICCSSCQMQVHASCYGVKPDSVGDSWMCSRCAAGAWTVECCLCNLRGGALKTTTDNRWVHVICAIAVAEARFIDAIERGPVDVSAVPETRKNLKCVFCHGKVASQNRGACIQCTYENCATSFHVTCAQIAGVVMTPADWPYVVSVTCHKHKKATPKPRPTPKGPQEPTLGQRVIGRNADSWYYHCTVIGMARQTFYEVNFDDGSYCDNLYPENIMSHDCLRSGPPKVGELVVVGTHEGKILNASFVKPHIHKLYQVEFQDQSQLMVKHSEIFQLNQELPKRVRARLALPGTQEEVPSVDEARAAKRRRLTATLPPPGPAPANIPMETTNATPCPQTKAPVKKAAPENHSIGTQLTSQPLSQPPMIQQDAPAPASGIQMDAETPMDIGVDLTDPLTGSPLTSDPLLSSESVPFQSTLNSNPLLSAPSLPSLPAQHMSDSYTPSSGYVSYMKTLLHSHFPQEDGPEPLY</sequence>
<dbReference type="InterPro" id="IPR003349">
    <property type="entry name" value="JmjN"/>
</dbReference>
<evidence type="ECO:0000256" key="21">
    <source>
        <dbReference type="ARBA" id="ARBA00080011"/>
    </source>
</evidence>
<gene>
    <name evidence="29" type="primary">LOC102213923</name>
</gene>
<dbReference type="SMART" id="SM00558">
    <property type="entry name" value="JmjC"/>
    <property type="match status" value="1"/>
</dbReference>
<keyword evidence="14" id="KW-0805">Transcription regulation</keyword>
<keyword evidence="10" id="KW-0223">Dioxygenase</keyword>
<dbReference type="InterPro" id="IPR034732">
    <property type="entry name" value="EPHD"/>
</dbReference>
<evidence type="ECO:0000256" key="8">
    <source>
        <dbReference type="ARBA" id="ARBA00022833"/>
    </source>
</evidence>
<comment type="catalytic activity">
    <reaction evidence="17">
        <text>N(6),N(6),N(6)-trimethyl-L-lysyl(9)-[histone H3] + 2 2-oxoglutarate + 2 O2 = N(6)-methyl-L-lysyl(9)-[histone H3] + 2 formaldehyde + 2 succinate + 2 CO2</text>
        <dbReference type="Rhea" id="RHEA:60200"/>
        <dbReference type="Rhea" id="RHEA-COMP:15538"/>
        <dbReference type="Rhea" id="RHEA-COMP:15542"/>
        <dbReference type="ChEBI" id="CHEBI:15379"/>
        <dbReference type="ChEBI" id="CHEBI:16526"/>
        <dbReference type="ChEBI" id="CHEBI:16810"/>
        <dbReference type="ChEBI" id="CHEBI:16842"/>
        <dbReference type="ChEBI" id="CHEBI:30031"/>
        <dbReference type="ChEBI" id="CHEBI:61929"/>
        <dbReference type="ChEBI" id="CHEBI:61961"/>
        <dbReference type="EC" id="1.14.11.66"/>
    </reaction>
</comment>
<evidence type="ECO:0000256" key="15">
    <source>
        <dbReference type="ARBA" id="ARBA00023163"/>
    </source>
</evidence>
<dbReference type="CTD" id="23030"/>
<keyword evidence="6" id="KW-0677">Repeat</keyword>
<evidence type="ECO:0000256" key="20">
    <source>
        <dbReference type="ARBA" id="ARBA00076122"/>
    </source>
</evidence>
<evidence type="ECO:0000256" key="11">
    <source>
        <dbReference type="ARBA" id="ARBA00022990"/>
    </source>
</evidence>
<evidence type="ECO:0000259" key="25">
    <source>
        <dbReference type="PROSITE" id="PS51184"/>
    </source>
</evidence>
<dbReference type="SUPFAM" id="SSF51197">
    <property type="entry name" value="Clavaminate synthase-like"/>
    <property type="match status" value="1"/>
</dbReference>
<dbReference type="Gene3D" id="3.30.40.10">
    <property type="entry name" value="Zinc/RING finger domain, C3HC4 (zinc finger)"/>
    <property type="match status" value="2"/>
</dbReference>
<name>A0A3B4GX29_9CICH</name>
<dbReference type="GO" id="GO:0000785">
    <property type="term" value="C:chromatin"/>
    <property type="evidence" value="ECO:0007669"/>
    <property type="project" value="TreeGrafter"/>
</dbReference>
<dbReference type="Pfam" id="PF13831">
    <property type="entry name" value="PHD_2"/>
    <property type="match status" value="1"/>
</dbReference>
<evidence type="ECO:0000256" key="2">
    <source>
        <dbReference type="ARBA" id="ARBA00004123"/>
    </source>
</evidence>
<dbReference type="Proteomes" id="UP000695023">
    <property type="component" value="Unplaced"/>
</dbReference>
<evidence type="ECO:0000256" key="9">
    <source>
        <dbReference type="ARBA" id="ARBA00022853"/>
    </source>
</evidence>
<evidence type="ECO:0000256" key="18">
    <source>
        <dbReference type="ARBA" id="ARBA00054423"/>
    </source>
</evidence>
<dbReference type="FunFam" id="2.60.120.650:FF:000003">
    <property type="entry name" value="Lysine-specific demethylase 4D"/>
    <property type="match status" value="1"/>
</dbReference>
<keyword evidence="7" id="KW-0863">Zinc-finger</keyword>
<evidence type="ECO:0000256" key="17">
    <source>
        <dbReference type="ARBA" id="ARBA00049349"/>
    </source>
</evidence>
<dbReference type="Ensembl" id="ENSPNYT00000026452.1">
    <property type="protein sequence ID" value="ENSPNYP00000025816.1"/>
    <property type="gene ID" value="ENSPNYG00000019486.1"/>
</dbReference>
<accession>A0A3B4GX29</accession>
<dbReference type="InterPro" id="IPR013083">
    <property type="entry name" value="Znf_RING/FYVE/PHD"/>
</dbReference>
<dbReference type="Gene3D" id="2.60.120.650">
    <property type="entry name" value="Cupin"/>
    <property type="match status" value="1"/>
</dbReference>
<organism evidence="27">
    <name type="scientific">Pundamilia nyererei</name>
    <dbReference type="NCBI Taxonomy" id="303518"/>
    <lineage>
        <taxon>Eukaryota</taxon>
        <taxon>Metazoa</taxon>
        <taxon>Chordata</taxon>
        <taxon>Craniata</taxon>
        <taxon>Vertebrata</taxon>
        <taxon>Euteleostomi</taxon>
        <taxon>Actinopterygii</taxon>
        <taxon>Neopterygii</taxon>
        <taxon>Teleostei</taxon>
        <taxon>Neoteleostei</taxon>
        <taxon>Acanthomorphata</taxon>
        <taxon>Ovalentaria</taxon>
        <taxon>Cichlomorphae</taxon>
        <taxon>Cichliformes</taxon>
        <taxon>Cichlidae</taxon>
        <taxon>African cichlids</taxon>
        <taxon>Pseudocrenilabrinae</taxon>
        <taxon>Haplochromini</taxon>
        <taxon>Pundamilia</taxon>
    </lineage>
</organism>
<keyword evidence="28" id="KW-1185">Reference proteome</keyword>
<keyword evidence="16" id="KW-0539">Nucleus</keyword>
<keyword evidence="8" id="KW-0862">Zinc</keyword>
<dbReference type="Pfam" id="PF02373">
    <property type="entry name" value="JmjC"/>
    <property type="match status" value="1"/>
</dbReference>
<evidence type="ECO:0000256" key="1">
    <source>
        <dbReference type="ARBA" id="ARBA00001954"/>
    </source>
</evidence>
<comment type="function">
    <text evidence="18">Histone demethylase that specifically demethylates 'Lys-9' of histone H3, thereby playing a role in histone code. Does not demethylate histone H3 'Lys-4', H3 'Lys-27', H3 'Lys-36' nor H4 'Lys-20'. Only able to demethylate trimethylated H3 'Lys-9', with a weaker activity than KDM4A, KDM4C and KDM4D. Demethylation of Lys residue generates formaldehyde and succinate. Plays a critical role in the development of the central nervous system (CNS).</text>
</comment>
<evidence type="ECO:0000256" key="4">
    <source>
        <dbReference type="ARBA" id="ARBA00012900"/>
    </source>
</evidence>
<evidence type="ECO:0000256" key="6">
    <source>
        <dbReference type="ARBA" id="ARBA00022737"/>
    </source>
</evidence>
<dbReference type="AlphaFoldDB" id="A0A3B4GX29"/>
<keyword evidence="12" id="KW-0560">Oxidoreductase</keyword>
<dbReference type="GO" id="GO:0005634">
    <property type="term" value="C:nucleus"/>
    <property type="evidence" value="ECO:0007669"/>
    <property type="project" value="UniProtKB-SubCell"/>
</dbReference>
<dbReference type="SUPFAM" id="SSF57903">
    <property type="entry name" value="FYVE/PHD zinc finger"/>
    <property type="match status" value="1"/>
</dbReference>
<feature type="region of interest" description="Disordered" evidence="23">
    <location>
        <begin position="538"/>
        <end position="577"/>
    </location>
</feature>
<feature type="domain" description="JmjC" evidence="25">
    <location>
        <begin position="234"/>
        <end position="400"/>
    </location>
</feature>
<dbReference type="Pfam" id="PF13832">
    <property type="entry name" value="zf-HC5HC2H_2"/>
    <property type="match status" value="1"/>
</dbReference>
<dbReference type="InterPro" id="IPR001965">
    <property type="entry name" value="Znf_PHD"/>
</dbReference>
<evidence type="ECO:0000256" key="3">
    <source>
        <dbReference type="ARBA" id="ARBA00009711"/>
    </source>
</evidence>